<sequence>TDEGRAMLQNVHAIAPGATLLFHNDGPTPATMADAVRALKDAGADVIVDDVLFGYEPMYQRGVLASAVAEVVDEGVTYLSAVFNYGAIGRSGPAAGQQTGAWESDSFTGMPCPQVVMDTLPPKTTGVDCMNFDPDGEANALLGATIAAGPTFPLYTQWSNPENGIETGAFAVVFNAAGEHVSTFGLVDENTAFSMTTVSTGAASGDFVTADYRIALVRTVASAPDMRTKIVFALDSGGVFGLQYGDWPTGVTVGPAAYGHAADPSAIAVGASSVLTPDNLEPYSSPGPATYLFEPVRSDATPAARLPEPQVISKPDVVAVDAVRTSFFVPDGNPPGIFRFSGTSSAAPNAAGVAALAVQRAGKGTSPEIIREALVGSGRPMNGPIGYTGVVDENLIGSGLIDAEATLAALPAPTPTPTPTPEPTPTPTPTPEPTPEPTASPEPTSSASPAPNAAGQLPRTGSDATSALLLTLLGGGAVAAGSLVAIRRRARSAR</sequence>
<accession>A0A147F2I1</accession>
<evidence type="ECO:0000256" key="9">
    <source>
        <dbReference type="SAM" id="Phobius"/>
    </source>
</evidence>
<evidence type="ECO:0000256" key="3">
    <source>
        <dbReference type="ARBA" id="ARBA00022670"/>
    </source>
</evidence>
<feature type="domain" description="Gram-positive cocci surface proteins LPxTG" evidence="10">
    <location>
        <begin position="457"/>
        <end position="494"/>
    </location>
</feature>
<keyword evidence="9" id="KW-0472">Membrane</keyword>
<dbReference type="RefSeq" id="WP_206597835.1">
    <property type="nucleotide sequence ID" value="NZ_LDRV01000149.1"/>
</dbReference>
<evidence type="ECO:0000259" key="10">
    <source>
        <dbReference type="PROSITE" id="PS50847"/>
    </source>
</evidence>
<dbReference type="SUPFAM" id="SSF52743">
    <property type="entry name" value="Subtilisin-like"/>
    <property type="match status" value="1"/>
</dbReference>
<keyword evidence="5" id="KW-0378">Hydrolase</keyword>
<evidence type="ECO:0000256" key="7">
    <source>
        <dbReference type="ARBA" id="ARBA00023088"/>
    </source>
</evidence>
<evidence type="ECO:0000256" key="6">
    <source>
        <dbReference type="ARBA" id="ARBA00022825"/>
    </source>
</evidence>
<keyword evidence="6" id="KW-0720">Serine protease</keyword>
<keyword evidence="2" id="KW-0964">Secreted</keyword>
<keyword evidence="4" id="KW-0732">Signal</keyword>
<gene>
    <name evidence="11" type="ORF">RSA3_17575</name>
</gene>
<dbReference type="InterPro" id="IPR023828">
    <property type="entry name" value="Peptidase_S8_Ser-AS"/>
</dbReference>
<evidence type="ECO:0000256" key="5">
    <source>
        <dbReference type="ARBA" id="ARBA00022801"/>
    </source>
</evidence>
<keyword evidence="9" id="KW-0812">Transmembrane</keyword>
<dbReference type="GO" id="GO:0006508">
    <property type="term" value="P:proteolysis"/>
    <property type="evidence" value="ECO:0007669"/>
    <property type="project" value="UniProtKB-KW"/>
</dbReference>
<protein>
    <recommendedName>
        <fullName evidence="10">Gram-positive cocci surface proteins LPxTG domain-containing protein</fullName>
    </recommendedName>
</protein>
<dbReference type="AlphaFoldDB" id="A0A147F2I1"/>
<keyword evidence="1" id="KW-0134">Cell wall</keyword>
<dbReference type="Gene3D" id="3.40.50.200">
    <property type="entry name" value="Peptidase S8/S53 domain"/>
    <property type="match status" value="1"/>
</dbReference>
<feature type="region of interest" description="Disordered" evidence="8">
    <location>
        <begin position="410"/>
        <end position="461"/>
    </location>
</feature>
<reference evidence="11 12" key="1">
    <citation type="journal article" date="2016" name="Front. Microbiol.">
        <title>Genomic Resource of Rice Seed Associated Bacteria.</title>
        <authorList>
            <person name="Midha S."/>
            <person name="Bansal K."/>
            <person name="Sharma S."/>
            <person name="Kumar N."/>
            <person name="Patil P.P."/>
            <person name="Chaudhry V."/>
            <person name="Patil P.B."/>
        </authorList>
    </citation>
    <scope>NUCLEOTIDE SEQUENCE [LARGE SCALE GENOMIC DNA]</scope>
    <source>
        <strain evidence="11 12">RSA3</strain>
    </source>
</reference>
<dbReference type="InterPro" id="IPR036852">
    <property type="entry name" value="Peptidase_S8/S53_dom_sf"/>
</dbReference>
<dbReference type="PATRIC" id="fig|2033.7.peg.787"/>
<feature type="transmembrane region" description="Helical" evidence="9">
    <location>
        <begin position="467"/>
        <end position="486"/>
    </location>
</feature>
<keyword evidence="7" id="KW-0572">Peptidoglycan-anchor</keyword>
<evidence type="ECO:0000256" key="2">
    <source>
        <dbReference type="ARBA" id="ARBA00022525"/>
    </source>
</evidence>
<keyword evidence="3" id="KW-0645">Protease</keyword>
<dbReference type="InterPro" id="IPR019931">
    <property type="entry name" value="LPXTG_anchor"/>
</dbReference>
<comment type="caution">
    <text evidence="11">The sequence shown here is derived from an EMBL/GenBank/DDBJ whole genome shotgun (WGS) entry which is preliminary data.</text>
</comment>
<evidence type="ECO:0000313" key="11">
    <source>
        <dbReference type="EMBL" id="KTS05194.1"/>
    </source>
</evidence>
<dbReference type="Proteomes" id="UP000072189">
    <property type="component" value="Unassembled WGS sequence"/>
</dbReference>
<feature type="non-terminal residue" evidence="11">
    <location>
        <position position="1"/>
    </location>
</feature>
<evidence type="ECO:0000256" key="1">
    <source>
        <dbReference type="ARBA" id="ARBA00022512"/>
    </source>
</evidence>
<keyword evidence="9" id="KW-1133">Transmembrane helix</keyword>
<dbReference type="PROSITE" id="PS50847">
    <property type="entry name" value="GRAM_POS_ANCHORING"/>
    <property type="match status" value="1"/>
</dbReference>
<dbReference type="InterPro" id="IPR000209">
    <property type="entry name" value="Peptidase_S8/S53_dom"/>
</dbReference>
<evidence type="ECO:0000256" key="8">
    <source>
        <dbReference type="SAM" id="MobiDB-lite"/>
    </source>
</evidence>
<dbReference type="GO" id="GO:0004252">
    <property type="term" value="F:serine-type endopeptidase activity"/>
    <property type="evidence" value="ECO:0007669"/>
    <property type="project" value="InterPro"/>
</dbReference>
<feature type="compositionally biased region" description="Low complexity" evidence="8">
    <location>
        <begin position="441"/>
        <end position="451"/>
    </location>
</feature>
<dbReference type="Pfam" id="PF00746">
    <property type="entry name" value="Gram_pos_anchor"/>
    <property type="match status" value="1"/>
</dbReference>
<evidence type="ECO:0000256" key="4">
    <source>
        <dbReference type="ARBA" id="ARBA00022729"/>
    </source>
</evidence>
<name>A0A147F2I1_MICTE</name>
<evidence type="ECO:0000313" key="12">
    <source>
        <dbReference type="Proteomes" id="UP000072189"/>
    </source>
</evidence>
<organism evidence="11 12">
    <name type="scientific">Microbacterium testaceum</name>
    <name type="common">Aureobacterium testaceum</name>
    <name type="synonym">Brevibacterium testaceum</name>
    <dbReference type="NCBI Taxonomy" id="2033"/>
    <lineage>
        <taxon>Bacteria</taxon>
        <taxon>Bacillati</taxon>
        <taxon>Actinomycetota</taxon>
        <taxon>Actinomycetes</taxon>
        <taxon>Micrococcales</taxon>
        <taxon>Microbacteriaceae</taxon>
        <taxon>Microbacterium</taxon>
    </lineage>
</organism>
<dbReference type="EMBL" id="LDRV01000149">
    <property type="protein sequence ID" value="KTS05194.1"/>
    <property type="molecule type" value="Genomic_DNA"/>
</dbReference>
<dbReference type="PROSITE" id="PS00138">
    <property type="entry name" value="SUBTILASE_SER"/>
    <property type="match status" value="1"/>
</dbReference>
<feature type="compositionally biased region" description="Pro residues" evidence="8">
    <location>
        <begin position="412"/>
        <end position="440"/>
    </location>
</feature>
<dbReference type="Pfam" id="PF00082">
    <property type="entry name" value="Peptidase_S8"/>
    <property type="match status" value="1"/>
</dbReference>
<proteinExistence type="predicted"/>